<gene>
    <name evidence="4" type="ORF">LVY72_02925</name>
</gene>
<sequence length="491" mass="52445">MNLTSLQSDRAAGVLLALAAGDALGAGYEFNPPMPDDAAVAMIGGGPFNFEPAEWTDDTSMALAIADALLNSPTFRLDEPAKDATVRAWVGWAQDANDVGMQTRSVLDRARRDAAKAGRPVTAADALKASEQVHRTSGRSAGNGSLMRTAPLPLAYLGASAAELRDAAMELSALTHFDPDAGEACALWCLAIRHAVLTGELDIRAGLVLLPEDRAAVWTCRIEEAERSRPRDFTKNGWVVQAFQGAWSAITTTAGTASGPAHLRAALEAAVRGGNDTDTVAAIAGGLLGAAYGFTAVPYLWRRELHGWPGYNARDLQRIGLQLSRSEGRTPGRWPHVEKFDNSAYISSTRTETIPHPLDSGVVLGGAPALAGKDYDAVVSLSRVGTAETEIPGRDHATFWLLDEAWPEANAHLEFVLQEAVDAVRLFRSEGKRVLLHCVRMESRTPTVAALYGAAVSGMTPLEALEKVKTVLPNANPNPLFRSTLRRLSEV</sequence>
<evidence type="ECO:0000256" key="1">
    <source>
        <dbReference type="ARBA" id="ARBA00010702"/>
    </source>
</evidence>
<dbReference type="InterPro" id="IPR050792">
    <property type="entry name" value="ADP-ribosylglycohydrolase"/>
</dbReference>
<name>A0ABS9L2Y0_9MICC</name>
<dbReference type="InterPro" id="IPR029021">
    <property type="entry name" value="Prot-tyrosine_phosphatase-like"/>
</dbReference>
<keyword evidence="5" id="KW-1185">Reference proteome</keyword>
<dbReference type="InterPro" id="IPR005502">
    <property type="entry name" value="Ribosyl_crysJ1"/>
</dbReference>
<evidence type="ECO:0000256" key="3">
    <source>
        <dbReference type="SAM" id="MobiDB-lite"/>
    </source>
</evidence>
<evidence type="ECO:0000313" key="4">
    <source>
        <dbReference type="EMBL" id="MCG2620864.1"/>
    </source>
</evidence>
<dbReference type="PANTHER" id="PTHR16222">
    <property type="entry name" value="ADP-RIBOSYLGLYCOHYDROLASE"/>
    <property type="match status" value="1"/>
</dbReference>
<dbReference type="SUPFAM" id="SSF101478">
    <property type="entry name" value="ADP-ribosylglycohydrolase"/>
    <property type="match status" value="1"/>
</dbReference>
<dbReference type="Proteomes" id="UP001165368">
    <property type="component" value="Unassembled WGS sequence"/>
</dbReference>
<dbReference type="Gene3D" id="3.90.190.10">
    <property type="entry name" value="Protein tyrosine phosphatase superfamily"/>
    <property type="match status" value="1"/>
</dbReference>
<organism evidence="4 5">
    <name type="scientific">Arthrobacter hankyongi</name>
    <dbReference type="NCBI Taxonomy" id="2904801"/>
    <lineage>
        <taxon>Bacteria</taxon>
        <taxon>Bacillati</taxon>
        <taxon>Actinomycetota</taxon>
        <taxon>Actinomycetes</taxon>
        <taxon>Micrococcales</taxon>
        <taxon>Micrococcaceae</taxon>
        <taxon>Arthrobacter</taxon>
    </lineage>
</organism>
<dbReference type="InterPro" id="IPR036705">
    <property type="entry name" value="Ribosyl_crysJ1_sf"/>
</dbReference>
<evidence type="ECO:0000313" key="5">
    <source>
        <dbReference type="Proteomes" id="UP001165368"/>
    </source>
</evidence>
<dbReference type="Gene3D" id="1.10.4080.10">
    <property type="entry name" value="ADP-ribosylation/Crystallin J1"/>
    <property type="match status" value="1"/>
</dbReference>
<keyword evidence="2" id="KW-0378">Hydrolase</keyword>
<accession>A0ABS9L2Y0</accession>
<evidence type="ECO:0000256" key="2">
    <source>
        <dbReference type="ARBA" id="ARBA00022801"/>
    </source>
</evidence>
<feature type="region of interest" description="Disordered" evidence="3">
    <location>
        <begin position="117"/>
        <end position="145"/>
    </location>
</feature>
<proteinExistence type="inferred from homology"/>
<protein>
    <submittedName>
        <fullName evidence="4">ADP-ribosylglycohydrolase family protein</fullName>
    </submittedName>
</protein>
<dbReference type="EMBL" id="JAKLTQ010000001">
    <property type="protein sequence ID" value="MCG2620864.1"/>
    <property type="molecule type" value="Genomic_DNA"/>
</dbReference>
<comment type="similarity">
    <text evidence="1">Belongs to the ADP-ribosylglycohydrolase family.</text>
</comment>
<dbReference type="RefSeq" id="WP_237817946.1">
    <property type="nucleotide sequence ID" value="NZ_JAKLTQ010000001.1"/>
</dbReference>
<comment type="caution">
    <text evidence="4">The sequence shown here is derived from an EMBL/GenBank/DDBJ whole genome shotgun (WGS) entry which is preliminary data.</text>
</comment>
<dbReference type="Pfam" id="PF03747">
    <property type="entry name" value="ADP_ribosyl_GH"/>
    <property type="match status" value="1"/>
</dbReference>
<dbReference type="SUPFAM" id="SSF52799">
    <property type="entry name" value="(Phosphotyrosine protein) phosphatases II"/>
    <property type="match status" value="1"/>
</dbReference>
<dbReference type="PANTHER" id="PTHR16222:SF24">
    <property type="entry name" value="ADP-RIBOSYLHYDROLASE ARH3"/>
    <property type="match status" value="1"/>
</dbReference>
<reference evidence="4" key="1">
    <citation type="submission" date="2022-01" db="EMBL/GenBank/DDBJ databases">
        <authorList>
            <person name="Jo J.-H."/>
            <person name="Im W.-T."/>
        </authorList>
    </citation>
    <scope>NUCLEOTIDE SEQUENCE</scope>
    <source>
        <strain evidence="4">I2-34</strain>
    </source>
</reference>